<keyword evidence="6" id="KW-1185">Reference proteome</keyword>
<evidence type="ECO:0000256" key="1">
    <source>
        <dbReference type="ARBA" id="ARBA00022729"/>
    </source>
</evidence>
<keyword evidence="1" id="KW-0732">Signal</keyword>
<dbReference type="EMBL" id="CP008874">
    <property type="protein sequence ID" value="AKH96658.1"/>
    <property type="molecule type" value="Genomic_DNA"/>
</dbReference>
<dbReference type="Pfam" id="PF18204">
    <property type="entry name" value="PGF-CTERM"/>
    <property type="match status" value="1"/>
</dbReference>
<protein>
    <recommendedName>
        <fullName evidence="7">PGF-CTERM sorting domain-containing protein</fullName>
    </recommendedName>
</protein>
<sequence length="226" mass="23974">MHRLGSVALATTLIASLLVAGVGSASAQSQQDSPAVVVDVAESGDTAITVVMAYDLTDERDRDAFETLQNDDEALADLESRFTDRMDRIATATTNRVDREVIASDVTVDLAIVDDTGVVRLSVTLENLAAVEDGQIVITEPFASGFATDRPVVVTYPAEYEVENVTPAPDETDETLTWESNTSFDGFELVLASSSDATGTQTPGFGPIAALVAVAGAAFVVWRRRD</sequence>
<keyword evidence="2" id="KW-0472">Membrane</keyword>
<feature type="transmembrane region" description="Helical" evidence="2">
    <location>
        <begin position="204"/>
        <end position="222"/>
    </location>
</feature>
<dbReference type="Pfam" id="PF24036">
    <property type="entry name" value="DUF7345"/>
    <property type="match status" value="1"/>
</dbReference>
<dbReference type="HOGENOM" id="CLU_102821_0_0_2"/>
<evidence type="ECO:0000259" key="3">
    <source>
        <dbReference type="Pfam" id="PF18204"/>
    </source>
</evidence>
<organism evidence="5 6">
    <name type="scientific">Halanaeroarchaeum sulfurireducens</name>
    <dbReference type="NCBI Taxonomy" id="1604004"/>
    <lineage>
        <taxon>Archaea</taxon>
        <taxon>Methanobacteriati</taxon>
        <taxon>Methanobacteriota</taxon>
        <taxon>Stenosarchaea group</taxon>
        <taxon>Halobacteria</taxon>
        <taxon>Halobacteriales</taxon>
        <taxon>Halobacteriaceae</taxon>
        <taxon>Halanaeroarchaeum</taxon>
    </lineage>
</organism>
<dbReference type="InterPro" id="IPR055769">
    <property type="entry name" value="DUF7345"/>
</dbReference>
<dbReference type="NCBIfam" id="TIGR04126">
    <property type="entry name" value="PGF_CTERM"/>
    <property type="match status" value="1"/>
</dbReference>
<keyword evidence="2" id="KW-1133">Transmembrane helix</keyword>
<name>A0A0F7PBF8_9EURY</name>
<dbReference type="AlphaFoldDB" id="A0A0F7PBF8"/>
<dbReference type="GO" id="GO:0005886">
    <property type="term" value="C:plasma membrane"/>
    <property type="evidence" value="ECO:0007669"/>
    <property type="project" value="UniProtKB-SubCell"/>
</dbReference>
<dbReference type="GO" id="GO:0030115">
    <property type="term" value="C:S-layer"/>
    <property type="evidence" value="ECO:0007669"/>
    <property type="project" value="UniProtKB-SubCell"/>
</dbReference>
<evidence type="ECO:0008006" key="7">
    <source>
        <dbReference type="Google" id="ProtNLM"/>
    </source>
</evidence>
<gene>
    <name evidence="5" type="ORF">HLASF_0144</name>
</gene>
<evidence type="ECO:0000256" key="2">
    <source>
        <dbReference type="SAM" id="Phobius"/>
    </source>
</evidence>
<evidence type="ECO:0000313" key="6">
    <source>
        <dbReference type="Proteomes" id="UP000069906"/>
    </source>
</evidence>
<keyword evidence="2" id="KW-0812">Transmembrane</keyword>
<proteinExistence type="predicted"/>
<feature type="domain" description="DUF7345" evidence="4">
    <location>
        <begin position="38"/>
        <end position="159"/>
    </location>
</feature>
<reference evidence="5 6" key="1">
    <citation type="journal article" date="2015" name="ISME J.">
        <title>Elemental sulfur and acetate can support life of a novel strictly anaerobic haloarchaeon.</title>
        <authorList>
            <person name="Sorokin D.Y."/>
            <person name="Kublanov I.V."/>
            <person name="Gavrilov S.N."/>
            <person name="Rojo D."/>
            <person name="Roman P."/>
            <person name="Golyshin P.N."/>
            <person name="Slepak V.Z."/>
            <person name="Smedile F."/>
            <person name="Ferrer M."/>
            <person name="Messina E."/>
            <person name="La Cono V."/>
            <person name="Yakimov M.M."/>
        </authorList>
    </citation>
    <scope>NUCLEOTIDE SEQUENCE [LARGE SCALE GENOMIC DNA]</scope>
    <source>
        <strain evidence="5 6">HSR2</strain>
    </source>
</reference>
<evidence type="ECO:0000259" key="4">
    <source>
        <dbReference type="Pfam" id="PF24036"/>
    </source>
</evidence>
<dbReference type="InterPro" id="IPR026371">
    <property type="entry name" value="PGF_CTERM"/>
</dbReference>
<feature type="domain" description="PGF-CTERM archaeal protein-sorting signal" evidence="3">
    <location>
        <begin position="202"/>
        <end position="224"/>
    </location>
</feature>
<dbReference type="KEGG" id="hsu:HLASF_0144"/>
<evidence type="ECO:0000313" key="5">
    <source>
        <dbReference type="EMBL" id="AKH96658.1"/>
    </source>
</evidence>
<accession>A0A0F7PBF8</accession>
<dbReference type="Proteomes" id="UP000069906">
    <property type="component" value="Chromosome"/>
</dbReference>